<feature type="signal peptide" evidence="1">
    <location>
        <begin position="1"/>
        <end position="17"/>
    </location>
</feature>
<name>A0A4U5M0R2_STECR</name>
<reference evidence="2 3" key="1">
    <citation type="journal article" date="2015" name="Genome Biol.">
        <title>Comparative genomics of Steinernema reveals deeply conserved gene regulatory networks.</title>
        <authorList>
            <person name="Dillman A.R."/>
            <person name="Macchietto M."/>
            <person name="Porter C.F."/>
            <person name="Rogers A."/>
            <person name="Williams B."/>
            <person name="Antoshechkin I."/>
            <person name="Lee M.M."/>
            <person name="Goodwin Z."/>
            <person name="Lu X."/>
            <person name="Lewis E.E."/>
            <person name="Goodrich-Blair H."/>
            <person name="Stock S.P."/>
            <person name="Adams B.J."/>
            <person name="Sternberg P.W."/>
            <person name="Mortazavi A."/>
        </authorList>
    </citation>
    <scope>NUCLEOTIDE SEQUENCE [LARGE SCALE GENOMIC DNA]</scope>
    <source>
        <strain evidence="2 3">ALL</strain>
    </source>
</reference>
<reference evidence="2 3" key="2">
    <citation type="journal article" date="2019" name="G3 (Bethesda)">
        <title>Hybrid Assembly of the Genome of the Entomopathogenic Nematode Steinernema carpocapsae Identifies the X-Chromosome.</title>
        <authorList>
            <person name="Serra L."/>
            <person name="Macchietto M."/>
            <person name="Macias-Munoz A."/>
            <person name="McGill C.J."/>
            <person name="Rodriguez I.M."/>
            <person name="Rodriguez B."/>
            <person name="Murad R."/>
            <person name="Mortazavi A."/>
        </authorList>
    </citation>
    <scope>NUCLEOTIDE SEQUENCE [LARGE SCALE GENOMIC DNA]</scope>
    <source>
        <strain evidence="2 3">ALL</strain>
    </source>
</reference>
<sequence length="108" mass="12753">MKTFAVLLLCFFVAVHATSFEYPYDGPTWIYPEHEETTKSYYDPIWQWALNKCRPYQGNKTEFDNCLRDSMESTHDLYNYDFHPKGLKLYNCGSCGFRYGSCPFQPCN</sequence>
<organism evidence="2 3">
    <name type="scientific">Steinernema carpocapsae</name>
    <name type="common">Entomopathogenic nematode</name>
    <dbReference type="NCBI Taxonomy" id="34508"/>
    <lineage>
        <taxon>Eukaryota</taxon>
        <taxon>Metazoa</taxon>
        <taxon>Ecdysozoa</taxon>
        <taxon>Nematoda</taxon>
        <taxon>Chromadorea</taxon>
        <taxon>Rhabditida</taxon>
        <taxon>Tylenchina</taxon>
        <taxon>Panagrolaimomorpha</taxon>
        <taxon>Strongyloidoidea</taxon>
        <taxon>Steinernematidae</taxon>
        <taxon>Steinernema</taxon>
    </lineage>
</organism>
<gene>
    <name evidence="2" type="ORF">L596_026234</name>
</gene>
<keyword evidence="3" id="KW-1185">Reference proteome</keyword>
<accession>A0A4U5M0R2</accession>
<dbReference type="AlphaFoldDB" id="A0A4U5M0R2"/>
<keyword evidence="1" id="KW-0732">Signal</keyword>
<protein>
    <submittedName>
        <fullName evidence="2">Uncharacterized protein</fullName>
    </submittedName>
</protein>
<evidence type="ECO:0000313" key="2">
    <source>
        <dbReference type="EMBL" id="TKR62246.1"/>
    </source>
</evidence>
<dbReference type="EMBL" id="AZBU02000010">
    <property type="protein sequence ID" value="TKR62246.1"/>
    <property type="molecule type" value="Genomic_DNA"/>
</dbReference>
<evidence type="ECO:0000313" key="3">
    <source>
        <dbReference type="Proteomes" id="UP000298663"/>
    </source>
</evidence>
<evidence type="ECO:0000256" key="1">
    <source>
        <dbReference type="SAM" id="SignalP"/>
    </source>
</evidence>
<dbReference type="Proteomes" id="UP000298663">
    <property type="component" value="Unassembled WGS sequence"/>
</dbReference>
<feature type="chain" id="PRO_5020191355" evidence="1">
    <location>
        <begin position="18"/>
        <end position="108"/>
    </location>
</feature>
<proteinExistence type="predicted"/>
<comment type="caution">
    <text evidence="2">The sequence shown here is derived from an EMBL/GenBank/DDBJ whole genome shotgun (WGS) entry which is preliminary data.</text>
</comment>